<protein>
    <submittedName>
        <fullName evidence="4">LysM peptidoglycan-binding domain-containing protein</fullName>
    </submittedName>
</protein>
<feature type="domain" description="LysM" evidence="3">
    <location>
        <begin position="65"/>
        <end position="113"/>
    </location>
</feature>
<dbReference type="GO" id="GO:0009279">
    <property type="term" value="C:cell outer membrane"/>
    <property type="evidence" value="ECO:0007669"/>
    <property type="project" value="TreeGrafter"/>
</dbReference>
<dbReference type="Gene3D" id="2.40.160.160">
    <property type="entry name" value="Inverse autotransporter, beta-domain"/>
    <property type="match status" value="1"/>
</dbReference>
<dbReference type="PROSITE" id="PS51782">
    <property type="entry name" value="LYSM"/>
    <property type="match status" value="1"/>
</dbReference>
<dbReference type="EMBL" id="WLUB01000045">
    <property type="protein sequence ID" value="MTC35591.1"/>
    <property type="molecule type" value="Genomic_DNA"/>
</dbReference>
<dbReference type="PRINTS" id="PR01369">
    <property type="entry name" value="INTIMIN"/>
</dbReference>
<accession>A0AAW9VCY7</accession>
<dbReference type="InterPro" id="IPR003535">
    <property type="entry name" value="Intimin/invasin_bac"/>
</dbReference>
<dbReference type="FunFam" id="2.40.160.160:FF:000001">
    <property type="entry name" value="Intimin-like inverse autotransporter SinH"/>
    <property type="match status" value="1"/>
</dbReference>
<evidence type="ECO:0000313" key="4">
    <source>
        <dbReference type="EMBL" id="MTC35591.1"/>
    </source>
</evidence>
<dbReference type="InterPro" id="IPR018392">
    <property type="entry name" value="LysM"/>
</dbReference>
<dbReference type="PANTHER" id="PTHR39576">
    <property type="entry name" value="ATTACHING AND EFFACING PROTEIN HOMOLOG-RELATED-RELATED"/>
    <property type="match status" value="1"/>
</dbReference>
<proteinExistence type="inferred from homology"/>
<keyword evidence="2" id="KW-0812">Transmembrane</keyword>
<dbReference type="Pfam" id="PF01476">
    <property type="entry name" value="LysM"/>
    <property type="match status" value="1"/>
</dbReference>
<dbReference type="SUPFAM" id="SSF54106">
    <property type="entry name" value="LysM domain"/>
    <property type="match status" value="1"/>
</dbReference>
<evidence type="ECO:0000259" key="3">
    <source>
        <dbReference type="PROSITE" id="PS51782"/>
    </source>
</evidence>
<dbReference type="Proteomes" id="UP000449944">
    <property type="component" value="Unassembled WGS sequence"/>
</dbReference>
<dbReference type="Gene3D" id="3.10.350.10">
    <property type="entry name" value="LysM domain"/>
    <property type="match status" value="1"/>
</dbReference>
<dbReference type="GO" id="GO:0007155">
    <property type="term" value="P:cell adhesion"/>
    <property type="evidence" value="ECO:0007669"/>
    <property type="project" value="InterPro"/>
</dbReference>
<comment type="caution">
    <text evidence="4">The sequence shown here is derived from an EMBL/GenBank/DDBJ whole genome shotgun (WGS) entry which is preliminary data.</text>
</comment>
<comment type="similarity">
    <text evidence="1">Belongs to the intimin/invasin family.</text>
</comment>
<dbReference type="SMART" id="SM00257">
    <property type="entry name" value="LysM"/>
    <property type="match status" value="1"/>
</dbReference>
<organism evidence="4 5">
    <name type="scientific">Providencia alcalifaciens</name>
    <dbReference type="NCBI Taxonomy" id="126385"/>
    <lineage>
        <taxon>Bacteria</taxon>
        <taxon>Pseudomonadati</taxon>
        <taxon>Pseudomonadota</taxon>
        <taxon>Gammaproteobacteria</taxon>
        <taxon>Enterobacterales</taxon>
        <taxon>Morganellaceae</taxon>
        <taxon>Providencia</taxon>
    </lineage>
</organism>
<evidence type="ECO:0000256" key="1">
    <source>
        <dbReference type="ARBA" id="ARBA00010116"/>
    </source>
</evidence>
<evidence type="ECO:0000256" key="2">
    <source>
        <dbReference type="SAM" id="Phobius"/>
    </source>
</evidence>
<dbReference type="PANTHER" id="PTHR39576:SF2">
    <property type="entry name" value="ATTACHING AND EFFACING PROTEIN HOMOLOG-RELATED"/>
    <property type="match status" value="1"/>
</dbReference>
<dbReference type="AlphaFoldDB" id="A0AAW9VCY7"/>
<dbReference type="InterPro" id="IPR038177">
    <property type="entry name" value="IAT_beta_sf"/>
</dbReference>
<sequence length="577" mass="65726">MYYRSRNLIPRRLKFTAWINIAIQISFPLVSIFIPMVASAFTEDRNKHQKPLSQNNKYFFFKETQAYTLQIGETTRSIAEKYHINLQQLQQLNQFRTFAYSFKNIKPGTEIDIPTSPLSPREQENLRPIVAPEASTENQLILAQFVSKTGQFFTTKPTNEKTKAFARELVTTTASSYLQDWFNHFGSSQIKLEADKKFSLKNSQIDLLLPLYETENNLLFTQTSLHRKEGRIETNLGLGTRWYGENQMIGGNSFFDYDISRKHSRLGLGVEYRRDFLKLSANSYHRLSGWRNSRDLADYSTRPANGWDLRAEGWLPIYPHIGGKLTYEQFYGEEAALFGTKNRQNNPYSITAGINYTPIPLITLNGEHRQGKASKQDSRIGLKLSYQFGKSFKQHLDPDAVGEFRSLMGNRYDFVSRNNHILLDYKKNDTIYLNMNASITGIPGEKIPLKYTINSQYGFNRINWHADNLVAAGGQVIDEKNGAYSIILPTYKSGGKVQNRYTINAVAVDSKGNISPNAILQVQVTQPTIFSANSPLTPTINLVTNGTPAFTGIKDNKPASKLLKRADPYIHNNHHKI</sequence>
<dbReference type="InterPro" id="IPR036779">
    <property type="entry name" value="LysM_dom_sf"/>
</dbReference>
<keyword evidence="2" id="KW-1133">Transmembrane helix</keyword>
<keyword evidence="2" id="KW-0472">Membrane</keyword>
<dbReference type="InterPro" id="IPR024519">
    <property type="entry name" value="IAT_beta"/>
</dbReference>
<gene>
    <name evidence="4" type="ORF">GKR67_13315</name>
</gene>
<dbReference type="Pfam" id="PF11924">
    <property type="entry name" value="IAT_beta"/>
    <property type="match status" value="1"/>
</dbReference>
<evidence type="ECO:0000313" key="5">
    <source>
        <dbReference type="Proteomes" id="UP000449944"/>
    </source>
</evidence>
<reference evidence="4 5" key="1">
    <citation type="submission" date="2019-10" db="EMBL/GenBank/DDBJ databases">
        <title>Comparative genomic analysis of Providencia.</title>
        <authorList>
            <person name="Yuan C."/>
            <person name="Wei Y."/>
            <person name="Yin Z."/>
        </authorList>
    </citation>
    <scope>NUCLEOTIDE SEQUENCE [LARGE SCALE GENOMIC DNA]</scope>
    <source>
        <strain evidence="5">wls1934</strain>
    </source>
</reference>
<feature type="transmembrane region" description="Helical" evidence="2">
    <location>
        <begin position="21"/>
        <end position="41"/>
    </location>
</feature>
<name>A0AAW9VCY7_9GAMM</name>
<dbReference type="InterPro" id="IPR051715">
    <property type="entry name" value="Intimin-Invasin_domain"/>
</dbReference>